<dbReference type="InterPro" id="IPR005321">
    <property type="entry name" value="Peptidase_S58_DmpA"/>
</dbReference>
<evidence type="ECO:0000313" key="4">
    <source>
        <dbReference type="Proteomes" id="UP001583186"/>
    </source>
</evidence>
<feature type="compositionally biased region" description="Low complexity" evidence="2">
    <location>
        <begin position="1"/>
        <end position="16"/>
    </location>
</feature>
<dbReference type="InterPro" id="IPR016117">
    <property type="entry name" value="ArgJ-like_dom_sf"/>
</dbReference>
<comment type="similarity">
    <text evidence="1">Belongs to the peptidase S58 family.</text>
</comment>
<reference evidence="3 4" key="1">
    <citation type="journal article" date="2024" name="IMA Fungus">
        <title>IMA Genome - F19 : A genome assembly and annotation guide to empower mycologists, including annotated draft genome sequences of Ceratocystis pirilliformis, Diaporthe australafricana, Fusarium ophioides, Paecilomyces lecythidis, and Sporothrix stenoceras.</title>
        <authorList>
            <person name="Aylward J."/>
            <person name="Wilson A.M."/>
            <person name="Visagie C.M."/>
            <person name="Spraker J."/>
            <person name="Barnes I."/>
            <person name="Buitendag C."/>
            <person name="Ceriani C."/>
            <person name="Del Mar Angel L."/>
            <person name="du Plessis D."/>
            <person name="Fuchs T."/>
            <person name="Gasser K."/>
            <person name="Kramer D."/>
            <person name="Li W."/>
            <person name="Munsamy K."/>
            <person name="Piso A."/>
            <person name="Price J.L."/>
            <person name="Sonnekus B."/>
            <person name="Thomas C."/>
            <person name="van der Nest A."/>
            <person name="van Dijk A."/>
            <person name="van Heerden A."/>
            <person name="van Vuuren N."/>
            <person name="Yilmaz N."/>
            <person name="Duong T.A."/>
            <person name="van der Merwe N.A."/>
            <person name="Wingfield M.J."/>
            <person name="Wingfield B.D."/>
        </authorList>
    </citation>
    <scope>NUCLEOTIDE SEQUENCE [LARGE SCALE GENOMIC DNA]</scope>
    <source>
        <strain evidence="3 4">CMW 5346</strain>
    </source>
</reference>
<feature type="region of interest" description="Disordered" evidence="2">
    <location>
        <begin position="1"/>
        <end position="22"/>
    </location>
</feature>
<evidence type="ECO:0000313" key="3">
    <source>
        <dbReference type="EMBL" id="KAL1888099.1"/>
    </source>
</evidence>
<dbReference type="Pfam" id="PF03576">
    <property type="entry name" value="Peptidase_S58"/>
    <property type="match status" value="1"/>
</dbReference>
<keyword evidence="4" id="KW-1185">Reference proteome</keyword>
<dbReference type="Proteomes" id="UP001583186">
    <property type="component" value="Unassembled WGS sequence"/>
</dbReference>
<sequence length="399" mass="41784">MTAIRAAPTAASSASSGTPRQRLRQVVPDIDLGVWPTGPKNSLTDVPGVLVHTEEVVDAARGVHTGVTTILPRHNWYESGCYAGIFRFNGAGEMTGSHFVEESGKVASPIVITNTLAVGAAYQGILEYMAAHHGDADKGIGYFSVPLVTETFDGYLNNGVAFAVQPSHVSHGIAVANDEAVREGNTGGGTGMVSLGHKGGTGSSSRVVEGVAKGKKYTVAALVQANFGSLRNLRIAGVPIGKIVAAERAAAAQPPPEADKAKKERDGSIIVILATDAPLHPRQCERLAKRATVGLARTGGYGQNPSGDIFLAFSTANHVPVQKFSKVPPTDPFKPLVHSVDVIDDESINGVLEAAADATEEAIYNALCMAETLTGFQGHTVEALDLDKLKTVLDKYMVK</sequence>
<evidence type="ECO:0008006" key="5">
    <source>
        <dbReference type="Google" id="ProtNLM"/>
    </source>
</evidence>
<organism evidence="3 4">
    <name type="scientific">Sporothrix stenoceras</name>
    <dbReference type="NCBI Taxonomy" id="5173"/>
    <lineage>
        <taxon>Eukaryota</taxon>
        <taxon>Fungi</taxon>
        <taxon>Dikarya</taxon>
        <taxon>Ascomycota</taxon>
        <taxon>Pezizomycotina</taxon>
        <taxon>Sordariomycetes</taxon>
        <taxon>Sordariomycetidae</taxon>
        <taxon>Ophiostomatales</taxon>
        <taxon>Ophiostomataceae</taxon>
        <taxon>Sporothrix</taxon>
    </lineage>
</organism>
<dbReference type="SUPFAM" id="SSF56266">
    <property type="entry name" value="DmpA/ArgJ-like"/>
    <property type="match status" value="1"/>
</dbReference>
<dbReference type="Gene3D" id="3.60.70.12">
    <property type="entry name" value="L-amino peptidase D-ALA esterase/amidase"/>
    <property type="match status" value="1"/>
</dbReference>
<dbReference type="PANTHER" id="PTHR36512">
    <property type="entry name" value="D-AMINOPEPTIDASE"/>
    <property type="match status" value="1"/>
</dbReference>
<proteinExistence type="inferred from homology"/>
<protein>
    <recommendedName>
        <fullName evidence="5">D-aminopeptidase</fullName>
    </recommendedName>
</protein>
<comment type="caution">
    <text evidence="3">The sequence shown here is derived from an EMBL/GenBank/DDBJ whole genome shotgun (WGS) entry which is preliminary data.</text>
</comment>
<name>A0ABR3YIE6_9PEZI</name>
<dbReference type="EMBL" id="JAWCUI010000100">
    <property type="protein sequence ID" value="KAL1888099.1"/>
    <property type="molecule type" value="Genomic_DNA"/>
</dbReference>
<gene>
    <name evidence="3" type="ORF">Sste5346_009786</name>
</gene>
<accession>A0ABR3YIE6</accession>
<evidence type="ECO:0000256" key="1">
    <source>
        <dbReference type="ARBA" id="ARBA00007068"/>
    </source>
</evidence>
<evidence type="ECO:0000256" key="2">
    <source>
        <dbReference type="SAM" id="MobiDB-lite"/>
    </source>
</evidence>
<dbReference type="PANTHER" id="PTHR36512:SF3">
    <property type="entry name" value="BLR5678 PROTEIN"/>
    <property type="match status" value="1"/>
</dbReference>